<comment type="caution">
    <text evidence="1">The sequence shown here is derived from an EMBL/GenBank/DDBJ whole genome shotgun (WGS) entry which is preliminary data.</text>
</comment>
<protein>
    <submittedName>
        <fullName evidence="1">Uncharacterized protein</fullName>
    </submittedName>
</protein>
<evidence type="ECO:0000313" key="2">
    <source>
        <dbReference type="Proteomes" id="UP000020077"/>
    </source>
</evidence>
<proteinExistence type="predicted"/>
<name>A0A080LSY9_9PROT</name>
<accession>A0A080LSY9</accession>
<dbReference type="AlphaFoldDB" id="A0A080LSY9"/>
<evidence type="ECO:0000313" key="1">
    <source>
        <dbReference type="EMBL" id="KFB71523.1"/>
    </source>
</evidence>
<dbReference type="EMBL" id="JDVG02000532">
    <property type="protein sequence ID" value="KFB71523.1"/>
    <property type="molecule type" value="Genomic_DNA"/>
</dbReference>
<dbReference type="Proteomes" id="UP000020077">
    <property type="component" value="Unassembled WGS sequence"/>
</dbReference>
<gene>
    <name evidence="1" type="ORF">AW09_003335</name>
</gene>
<dbReference type="AntiFam" id="ANF00086">
    <property type="entry name" value="Shadow ORF (opposite lon)"/>
</dbReference>
<reference evidence="1 2" key="1">
    <citation type="submission" date="2014-02" db="EMBL/GenBank/DDBJ databases">
        <title>Expanding our view of genomic diversity in Candidatus Accumulibacter clades.</title>
        <authorList>
            <person name="Skennerton C.T."/>
            <person name="Barr J.J."/>
            <person name="Slater F.R."/>
            <person name="Bond P.L."/>
            <person name="Tyson G.W."/>
        </authorList>
    </citation>
    <scope>NUCLEOTIDE SEQUENCE [LARGE SCALE GENOMIC DNA]</scope>
    <source>
        <strain evidence="2">BA-91</strain>
    </source>
</reference>
<sequence length="152" mass="17167">MALDATTDAFLDLQNVDLGFELCQQTLDTSADIEHFENFLLLLELQGQMCGNGIGKTPRILDARDRGQDLRRDFLVELDVLIELRDHCTAQGLDLMIEALVSKHRASAREKHFLARVDGLQTRALCPFDQYLHGTVRQLQHLQDIGHTANTI</sequence>
<organism evidence="1 2">
    <name type="scientific">Candidatus Accumulibacter phosphatis</name>
    <dbReference type="NCBI Taxonomy" id="327160"/>
    <lineage>
        <taxon>Bacteria</taxon>
        <taxon>Pseudomonadati</taxon>
        <taxon>Pseudomonadota</taxon>
        <taxon>Betaproteobacteria</taxon>
        <taxon>Candidatus Accumulibacter</taxon>
    </lineage>
</organism>